<evidence type="ECO:0000313" key="1">
    <source>
        <dbReference type="EMBL" id="XCO76503.1"/>
    </source>
</evidence>
<dbReference type="AlphaFoldDB" id="A0AAU8N098"/>
<proteinExistence type="predicted"/>
<protein>
    <recommendedName>
        <fullName evidence="2">DUF4287 domain-containing protein</fullName>
    </recommendedName>
</protein>
<dbReference type="EMBL" id="CP159925">
    <property type="protein sequence ID" value="XCO76503.1"/>
    <property type="molecule type" value="Genomic_DNA"/>
</dbReference>
<organism evidence="1">
    <name type="scientific">Lysobacter firmicutimachus</name>
    <dbReference type="NCBI Taxonomy" id="1792846"/>
    <lineage>
        <taxon>Bacteria</taxon>
        <taxon>Pseudomonadati</taxon>
        <taxon>Pseudomonadota</taxon>
        <taxon>Gammaproteobacteria</taxon>
        <taxon>Lysobacterales</taxon>
        <taxon>Lysobacteraceae</taxon>
        <taxon>Lysobacter</taxon>
    </lineage>
</organism>
<sequence length="65" mass="7620">MTRTSPLQDRYPNQHGIYIELRKLSGADLDALVQHYQHQAELHRAHAQALIAYRERVVDMSRHGR</sequence>
<accession>A0AAU8N098</accession>
<reference evidence="1" key="1">
    <citation type="submission" date="2024-06" db="EMBL/GenBank/DDBJ databases">
        <authorList>
            <person name="Li S."/>
        </authorList>
    </citation>
    <scope>NUCLEOTIDE SEQUENCE</scope>
    <source>
        <strain evidence="1">SR10</strain>
    </source>
</reference>
<name>A0AAU8N098_9GAMM</name>
<dbReference type="RefSeq" id="WP_363799832.1">
    <property type="nucleotide sequence ID" value="NZ_CP159925.1"/>
</dbReference>
<gene>
    <name evidence="1" type="ORF">ABU614_06880</name>
</gene>
<evidence type="ECO:0008006" key="2">
    <source>
        <dbReference type="Google" id="ProtNLM"/>
    </source>
</evidence>